<dbReference type="RefSeq" id="WP_310268421.1">
    <property type="nucleotide sequence ID" value="NZ_JAVDXU010000003.1"/>
</dbReference>
<protein>
    <recommendedName>
        <fullName evidence="1">JmjC domain-containing protein</fullName>
    </recommendedName>
</protein>
<feature type="domain" description="JmjC" evidence="1">
    <location>
        <begin position="92"/>
        <end position="265"/>
    </location>
</feature>
<dbReference type="PANTHER" id="PTHR12461:SF105">
    <property type="entry name" value="HYPOXIA-INDUCIBLE FACTOR 1-ALPHA INHIBITOR"/>
    <property type="match status" value="1"/>
</dbReference>
<dbReference type="Pfam" id="PF13621">
    <property type="entry name" value="Cupin_8"/>
    <property type="match status" value="1"/>
</dbReference>
<accession>A0ABU1YR62</accession>
<dbReference type="Gene3D" id="2.60.120.10">
    <property type="entry name" value="Jelly Rolls"/>
    <property type="match status" value="1"/>
</dbReference>
<evidence type="ECO:0000313" key="3">
    <source>
        <dbReference type="Proteomes" id="UP001180453"/>
    </source>
</evidence>
<name>A0ABU1YR62_ROSSA</name>
<evidence type="ECO:0000313" key="2">
    <source>
        <dbReference type="EMBL" id="MDR7271347.1"/>
    </source>
</evidence>
<organism evidence="2 3">
    <name type="scientific">Roseateles saccharophilus</name>
    <name type="common">Pseudomonas saccharophila</name>
    <dbReference type="NCBI Taxonomy" id="304"/>
    <lineage>
        <taxon>Bacteria</taxon>
        <taxon>Pseudomonadati</taxon>
        <taxon>Pseudomonadota</taxon>
        <taxon>Betaproteobacteria</taxon>
        <taxon>Burkholderiales</taxon>
        <taxon>Sphaerotilaceae</taxon>
        <taxon>Roseateles</taxon>
    </lineage>
</organism>
<gene>
    <name evidence="2" type="ORF">J2X20_004015</name>
</gene>
<dbReference type="InterPro" id="IPR014710">
    <property type="entry name" value="RmlC-like_jellyroll"/>
</dbReference>
<proteinExistence type="predicted"/>
<dbReference type="InterPro" id="IPR041667">
    <property type="entry name" value="Cupin_8"/>
</dbReference>
<keyword evidence="3" id="KW-1185">Reference proteome</keyword>
<dbReference type="SUPFAM" id="SSF51197">
    <property type="entry name" value="Clavaminate synthase-like"/>
    <property type="match status" value="1"/>
</dbReference>
<dbReference type="PROSITE" id="PS51184">
    <property type="entry name" value="JMJC"/>
    <property type="match status" value="1"/>
</dbReference>
<dbReference type="Proteomes" id="UP001180453">
    <property type="component" value="Unassembled WGS sequence"/>
</dbReference>
<reference evidence="2 3" key="1">
    <citation type="submission" date="2023-07" db="EMBL/GenBank/DDBJ databases">
        <title>Sorghum-associated microbial communities from plants grown in Nebraska, USA.</title>
        <authorList>
            <person name="Schachtman D."/>
        </authorList>
    </citation>
    <scope>NUCLEOTIDE SEQUENCE [LARGE SCALE GENOMIC DNA]</scope>
    <source>
        <strain evidence="2 3">BE314</strain>
    </source>
</reference>
<evidence type="ECO:0000259" key="1">
    <source>
        <dbReference type="PROSITE" id="PS51184"/>
    </source>
</evidence>
<comment type="caution">
    <text evidence="2">The sequence shown here is derived from an EMBL/GenBank/DDBJ whole genome shotgun (WGS) entry which is preliminary data.</text>
</comment>
<dbReference type="InterPro" id="IPR003347">
    <property type="entry name" value="JmjC_dom"/>
</dbReference>
<sequence length="330" mass="36964">MLERSDVNAGALGAIPADVLQSTQPVVLRGLVRHWPLVQAAQRSNVDFCDYLRGFGASTRLSLWRGEPEIAGRFFYNADFSGFNFQHEVNTFGALLDELLAGTPDALYLGSTDVDRCFPGLRQPNDLSALAGFNPMVSLWLGNRMQVAAHFDLPDNIACVVAGRRRFTLFPPEQVANLYIGPLDLTPAGQPISLVDHARPDFERFPRYAEALKHVQTFELLPGDALFIPSQWWHGVESLEPISALVNFWWRQSPAFMDTPLNTLMMALLSLRDLPPAQRDAWRALFDHYIFDADEQTAAHIPPAARGILAPMNDNSARLLRSMLQNRLKR</sequence>
<dbReference type="EMBL" id="JAVDXU010000003">
    <property type="protein sequence ID" value="MDR7271347.1"/>
    <property type="molecule type" value="Genomic_DNA"/>
</dbReference>
<dbReference type="PANTHER" id="PTHR12461">
    <property type="entry name" value="HYPOXIA-INDUCIBLE FACTOR 1 ALPHA INHIBITOR-RELATED"/>
    <property type="match status" value="1"/>
</dbReference>
<dbReference type="SMART" id="SM00558">
    <property type="entry name" value="JmjC"/>
    <property type="match status" value="1"/>
</dbReference>